<evidence type="ECO:0000313" key="2">
    <source>
        <dbReference type="EMBL" id="KAG2652288.1"/>
    </source>
</evidence>
<proteinExistence type="predicted"/>
<feature type="compositionally biased region" description="Low complexity" evidence="1">
    <location>
        <begin position="238"/>
        <end position="274"/>
    </location>
</feature>
<evidence type="ECO:0000313" key="3">
    <source>
        <dbReference type="Proteomes" id="UP000823388"/>
    </source>
</evidence>
<accession>A0A8T0X0J7</accession>
<dbReference type="EMBL" id="CM029038">
    <property type="protein sequence ID" value="KAG2652288.1"/>
    <property type="molecule type" value="Genomic_DNA"/>
</dbReference>
<feature type="compositionally biased region" description="Pro residues" evidence="1">
    <location>
        <begin position="181"/>
        <end position="191"/>
    </location>
</feature>
<evidence type="ECO:0000256" key="1">
    <source>
        <dbReference type="SAM" id="MobiDB-lite"/>
    </source>
</evidence>
<comment type="caution">
    <text evidence="2">The sequence shown here is derived from an EMBL/GenBank/DDBJ whole genome shotgun (WGS) entry which is preliminary data.</text>
</comment>
<organism evidence="2 3">
    <name type="scientific">Panicum virgatum</name>
    <name type="common">Blackwell switchgrass</name>
    <dbReference type="NCBI Taxonomy" id="38727"/>
    <lineage>
        <taxon>Eukaryota</taxon>
        <taxon>Viridiplantae</taxon>
        <taxon>Streptophyta</taxon>
        <taxon>Embryophyta</taxon>
        <taxon>Tracheophyta</taxon>
        <taxon>Spermatophyta</taxon>
        <taxon>Magnoliopsida</taxon>
        <taxon>Liliopsida</taxon>
        <taxon>Poales</taxon>
        <taxon>Poaceae</taxon>
        <taxon>PACMAD clade</taxon>
        <taxon>Panicoideae</taxon>
        <taxon>Panicodae</taxon>
        <taxon>Paniceae</taxon>
        <taxon>Panicinae</taxon>
        <taxon>Panicum</taxon>
        <taxon>Panicum sect. Hiantes</taxon>
    </lineage>
</organism>
<protein>
    <submittedName>
        <fullName evidence="2">Uncharacterized protein</fullName>
    </submittedName>
</protein>
<dbReference type="Proteomes" id="UP000823388">
    <property type="component" value="Chromosome 1N"/>
</dbReference>
<keyword evidence="3" id="KW-1185">Reference proteome</keyword>
<gene>
    <name evidence="2" type="ORF">PVAP13_1NG363600</name>
</gene>
<feature type="compositionally biased region" description="Basic residues" evidence="1">
    <location>
        <begin position="85"/>
        <end position="95"/>
    </location>
</feature>
<feature type="compositionally biased region" description="Basic and acidic residues" evidence="1">
    <location>
        <begin position="208"/>
        <end position="224"/>
    </location>
</feature>
<feature type="region of interest" description="Disordered" evidence="1">
    <location>
        <begin position="156"/>
        <end position="274"/>
    </location>
</feature>
<feature type="region of interest" description="Disordered" evidence="1">
    <location>
        <begin position="116"/>
        <end position="140"/>
    </location>
</feature>
<feature type="region of interest" description="Disordered" evidence="1">
    <location>
        <begin position="68"/>
        <end position="100"/>
    </location>
</feature>
<dbReference type="AlphaFoldDB" id="A0A8T0X0J7"/>
<sequence>MLSLFFSDAGETSTRRLRFKDHRRYPYSIPVALAVQRPCLTRQAKFLFFLTTALLVEDGYLAKRNTTVGREEGSRNPGAELRFGRSTRRGAHRRPAPTGATAEIARREVAPAWRWPAEPPRTRGRPGEEDSMAARRVRPGPLGLRRVQFWQAAPKCAVQTASPRQPARNKSPAVSSKPRLASPPPPPPPPRARSQLAIRHHQTAPVPRTEKPRRVARKGGEGRCGRVGLGEGNTTAESLASSSSTAKPPSRSLSSAAAAPTLACFPARAGRGKP</sequence>
<name>A0A8T0X0J7_PANVG</name>
<reference evidence="2" key="1">
    <citation type="submission" date="2020-05" db="EMBL/GenBank/DDBJ databases">
        <title>WGS assembly of Panicum virgatum.</title>
        <authorList>
            <person name="Lovell J.T."/>
            <person name="Jenkins J."/>
            <person name="Shu S."/>
            <person name="Juenger T.E."/>
            <person name="Schmutz J."/>
        </authorList>
    </citation>
    <scope>NUCLEOTIDE SEQUENCE</scope>
    <source>
        <strain evidence="2">AP13</strain>
    </source>
</reference>